<dbReference type="GO" id="GO:0016020">
    <property type="term" value="C:membrane"/>
    <property type="evidence" value="ECO:0007669"/>
    <property type="project" value="UniProtKB-UniRule"/>
</dbReference>
<dbReference type="Pfam" id="PF00691">
    <property type="entry name" value="OmpA"/>
    <property type="match status" value="1"/>
</dbReference>
<dbReference type="EMBL" id="NKXO01000052">
    <property type="protein sequence ID" value="PKQ66183.1"/>
    <property type="molecule type" value="Genomic_DNA"/>
</dbReference>
<dbReference type="InterPro" id="IPR050330">
    <property type="entry name" value="Bact_OuterMem_StrucFunc"/>
</dbReference>
<dbReference type="SUPFAM" id="SSF82171">
    <property type="entry name" value="DPP6 N-terminal domain-like"/>
    <property type="match status" value="1"/>
</dbReference>
<protein>
    <submittedName>
        <fullName evidence="3">OmpA family</fullName>
    </submittedName>
</protein>
<proteinExistence type="predicted"/>
<dbReference type="InterPro" id="IPR011042">
    <property type="entry name" value="6-blade_b-propeller_TolB-like"/>
</dbReference>
<dbReference type="OrthoDB" id="1488841at2"/>
<keyword evidence="1" id="KW-0472">Membrane</keyword>
<gene>
    <name evidence="3" type="ORF">Rain11_2451</name>
</gene>
<dbReference type="SUPFAM" id="SSF48452">
    <property type="entry name" value="TPR-like"/>
    <property type="match status" value="1"/>
</dbReference>
<evidence type="ECO:0000313" key="3">
    <source>
        <dbReference type="EMBL" id="PKQ66183.1"/>
    </source>
</evidence>
<dbReference type="Gene3D" id="2.120.10.30">
    <property type="entry name" value="TolB, C-terminal domain"/>
    <property type="match status" value="1"/>
</dbReference>
<dbReference type="PROSITE" id="PS51123">
    <property type="entry name" value="OMPA_2"/>
    <property type="match status" value="1"/>
</dbReference>
<dbReference type="Proteomes" id="UP000233387">
    <property type="component" value="Unassembled WGS sequence"/>
</dbReference>
<evidence type="ECO:0000313" key="4">
    <source>
        <dbReference type="Proteomes" id="UP000233387"/>
    </source>
</evidence>
<dbReference type="PANTHER" id="PTHR30329:SF21">
    <property type="entry name" value="LIPOPROTEIN YIAD-RELATED"/>
    <property type="match status" value="1"/>
</dbReference>
<evidence type="ECO:0000259" key="2">
    <source>
        <dbReference type="PROSITE" id="PS51123"/>
    </source>
</evidence>
<dbReference type="AlphaFoldDB" id="A0A2N3I7G1"/>
<dbReference type="InterPro" id="IPR011659">
    <property type="entry name" value="WD40"/>
</dbReference>
<feature type="domain" description="OmpA-like" evidence="2">
    <location>
        <begin position="621"/>
        <end position="734"/>
    </location>
</feature>
<evidence type="ECO:0000256" key="1">
    <source>
        <dbReference type="PROSITE-ProRule" id="PRU00473"/>
    </source>
</evidence>
<dbReference type="Gene3D" id="3.30.1330.60">
    <property type="entry name" value="OmpA-like domain"/>
    <property type="match status" value="1"/>
</dbReference>
<dbReference type="SUPFAM" id="SSF103088">
    <property type="entry name" value="OmpA-like"/>
    <property type="match status" value="1"/>
</dbReference>
<dbReference type="Pfam" id="PF07676">
    <property type="entry name" value="PD40"/>
    <property type="match status" value="4"/>
</dbReference>
<comment type="caution">
    <text evidence="3">The sequence shown here is derived from an EMBL/GenBank/DDBJ whole genome shotgun (WGS) entry which is preliminary data.</text>
</comment>
<reference evidence="3 4" key="1">
    <citation type="submission" date="2017-06" db="EMBL/GenBank/DDBJ databases">
        <title>Raineya orbicola gen. nov., sp. nov. a slightly thermophilic bacterium of the phylum Bacteroidetes and the description of Raineyaceae fam. nov.</title>
        <authorList>
            <person name="Albuquerque L."/>
            <person name="Polonia A.R.M."/>
            <person name="Barroso C."/>
            <person name="Froufe H.J.C."/>
            <person name="Lage O."/>
            <person name="Lobo-Da-Cunha A."/>
            <person name="Egas C."/>
            <person name="Da Costa M.S."/>
        </authorList>
    </citation>
    <scope>NUCLEOTIDE SEQUENCE [LARGE SCALE GENOMIC DNA]</scope>
    <source>
        <strain evidence="3 4">SPSPC-11</strain>
    </source>
</reference>
<organism evidence="3 4">
    <name type="scientific">Raineya orbicola</name>
    <dbReference type="NCBI Taxonomy" id="2016530"/>
    <lineage>
        <taxon>Bacteria</taxon>
        <taxon>Pseudomonadati</taxon>
        <taxon>Bacteroidota</taxon>
        <taxon>Cytophagia</taxon>
        <taxon>Cytophagales</taxon>
        <taxon>Raineyaceae</taxon>
        <taxon>Raineya</taxon>
    </lineage>
</organism>
<sequence length="734" mass="82073">MKKILFSLICVIGINIFTQAQDLKKADEAFEQGSFEVALPVYLAAHKKTPQDPSLNYKIGVCYLKNKDGKEQMKALSFLEVAKTKINDKVPLRVHYYLGRALHLHQRFDDAIKAYNDFAQKAPATDKFQAENKRAIEIAQNAKAIMAKPVKATIANLGKVINSDGSEFAPLISADETILAFTRSAQQATAQEQVMLAQKKDYAWVSISPIDFKLNKNVGTVGLSADGQKMLIYVGEGNNTGNIYSSKKIATGWSAPEKLSSEINSGYLESSASLSPDENVMYFTSDRPGGLGGKDIYKTEKQPDGSWGKPQNLGADINTPYDEDAPFIHPDGKTLFFTSNGHNSIGGTDIFKSTLNAGKWSKPENLGYPINSVFNDGYLVVTANGKKAYFSSDRPEGLGKQDIYSVILPDEKGIALTMVRGRILAGNPPKPVEARIRVVDKETQQVLKYVYNPNPHTGDYLMIFPPGKNYDMIVTAEGYLPYLIAINIPNQVYFQEMYQEIKLEKKLENGKEVGEKITVENNFDPEKESPNNYQGRDLDLYDMMEDIIQSEDSVALNYLLEVLYKNRKIDAKDDGTKPKDNKVQVTYMYADSKGQLKPYKVEEKTIMVMPPIETDDYSVNAGEITLNKSYTAYFESNSAQINERAKKEMLRFVEYMKINSNVNAEILGYASSEGKSENNQKLSENRAKAVYDYFVSQGISKDRLTYKGLGANPSPDPEAAKRQMRRADFRLLQK</sequence>
<dbReference type="PANTHER" id="PTHR30329">
    <property type="entry name" value="STATOR ELEMENT OF FLAGELLAR MOTOR COMPLEX"/>
    <property type="match status" value="1"/>
</dbReference>
<accession>A0A2N3I7G1</accession>
<dbReference type="InterPro" id="IPR006665">
    <property type="entry name" value="OmpA-like"/>
</dbReference>
<dbReference type="InterPro" id="IPR036737">
    <property type="entry name" value="OmpA-like_sf"/>
</dbReference>
<name>A0A2N3I7G1_9BACT</name>
<dbReference type="CDD" id="cd07185">
    <property type="entry name" value="OmpA_C-like"/>
    <property type="match status" value="1"/>
</dbReference>
<dbReference type="Pfam" id="PF13432">
    <property type="entry name" value="TPR_16"/>
    <property type="match status" value="2"/>
</dbReference>
<dbReference type="Gene3D" id="1.25.40.10">
    <property type="entry name" value="Tetratricopeptide repeat domain"/>
    <property type="match status" value="1"/>
</dbReference>
<dbReference type="InterPro" id="IPR011990">
    <property type="entry name" value="TPR-like_helical_dom_sf"/>
</dbReference>
<dbReference type="RefSeq" id="WP_101359710.1">
    <property type="nucleotide sequence ID" value="NZ_NKXO01000052.1"/>
</dbReference>
<keyword evidence="4" id="KW-1185">Reference proteome</keyword>